<comment type="caution">
    <text evidence="1">The sequence shown here is derived from an EMBL/GenBank/DDBJ whole genome shotgun (WGS) entry which is preliminary data.</text>
</comment>
<sequence>MQIDVNKQPDPTKAAKLISDNLHNGAILLLHAVSKTNTQILDSVIKDAKAHKDIHLKFGH</sequence>
<gene>
    <name evidence="1" type="ORF">AN396_01360</name>
</gene>
<accession>A0ACC8XAL6</accession>
<reference evidence="1" key="1">
    <citation type="submission" date="2016-08" db="EMBL/GenBank/DDBJ databases">
        <authorList>
            <person name="Ngugi D.K."/>
            <person name="Miyake S."/>
            <person name="Stingl U."/>
        </authorList>
    </citation>
    <scope>NUCLEOTIDE SEQUENCE</scope>
    <source>
        <strain evidence="1">SCG-B11WGA-EpuloA1</strain>
    </source>
</reference>
<organism evidence="1 2">
    <name type="scientific">Candidatus Epulonipiscium fishelsonii</name>
    <dbReference type="NCBI Taxonomy" id="77094"/>
    <lineage>
        <taxon>Bacteria</taxon>
        <taxon>Bacillati</taxon>
        <taxon>Bacillota</taxon>
        <taxon>Clostridia</taxon>
        <taxon>Lachnospirales</taxon>
        <taxon>Lachnospiraceae</taxon>
        <taxon>Candidatus Epulonipiscium</taxon>
    </lineage>
</organism>
<name>A0ACC8XAL6_9FIRM</name>
<keyword evidence="2" id="KW-1185">Reference proteome</keyword>
<dbReference type="Proteomes" id="UP000188605">
    <property type="component" value="Unassembled WGS sequence"/>
</dbReference>
<proteinExistence type="predicted"/>
<evidence type="ECO:0000313" key="1">
    <source>
        <dbReference type="EMBL" id="ONI39246.1"/>
    </source>
</evidence>
<evidence type="ECO:0000313" key="2">
    <source>
        <dbReference type="Proteomes" id="UP000188605"/>
    </source>
</evidence>
<dbReference type="EMBL" id="LJDB01000066">
    <property type="protein sequence ID" value="ONI39246.1"/>
    <property type="molecule type" value="Genomic_DNA"/>
</dbReference>
<protein>
    <submittedName>
        <fullName evidence="1">Uncharacterized protein</fullName>
    </submittedName>
</protein>